<gene>
    <name evidence="2" type="primary">LOC136080970</name>
</gene>
<dbReference type="GeneID" id="136080970"/>
<reference evidence="2" key="1">
    <citation type="submission" date="2025-08" db="UniProtKB">
        <authorList>
            <consortium name="RefSeq"/>
        </authorList>
    </citation>
    <scope>IDENTIFICATION</scope>
</reference>
<evidence type="ECO:0000313" key="1">
    <source>
        <dbReference type="Proteomes" id="UP001652625"/>
    </source>
</evidence>
<dbReference type="Proteomes" id="UP001652625">
    <property type="component" value="Chromosome 06"/>
</dbReference>
<name>A0ABM4BYS0_HYDVU</name>
<dbReference type="RefSeq" id="XP_065654392.1">
    <property type="nucleotide sequence ID" value="XM_065798320.1"/>
</dbReference>
<organism evidence="1 2">
    <name type="scientific">Hydra vulgaris</name>
    <name type="common">Hydra</name>
    <name type="synonym">Hydra attenuata</name>
    <dbReference type="NCBI Taxonomy" id="6087"/>
    <lineage>
        <taxon>Eukaryota</taxon>
        <taxon>Metazoa</taxon>
        <taxon>Cnidaria</taxon>
        <taxon>Hydrozoa</taxon>
        <taxon>Hydroidolina</taxon>
        <taxon>Anthoathecata</taxon>
        <taxon>Aplanulata</taxon>
        <taxon>Hydridae</taxon>
        <taxon>Hydra</taxon>
    </lineage>
</organism>
<keyword evidence="1" id="KW-1185">Reference proteome</keyword>
<proteinExistence type="predicted"/>
<evidence type="ECO:0000313" key="2">
    <source>
        <dbReference type="RefSeq" id="XP_065654392.1"/>
    </source>
</evidence>
<sequence length="121" mass="14555">MFLKTSLLHYLFVLFTWWPNLSDFTVHIMNFSIPQKFVHILLALVITFYVSDCLDSPNLKSKDKCFNEYDVCIKNTLKISEQCRKFYITCLMTSYKYHKKCDDQLGFESHKKCLKKWYPDE</sequence>
<accession>A0ABM4BYS0</accession>
<protein>
    <submittedName>
        <fullName evidence="2">Uncharacterized protein LOC136080970 isoform X1</fullName>
    </submittedName>
</protein>